<dbReference type="Proteomes" id="UP000054166">
    <property type="component" value="Unassembled WGS sequence"/>
</dbReference>
<keyword evidence="5" id="KW-0694">RNA-binding</keyword>
<evidence type="ECO:0000256" key="3">
    <source>
        <dbReference type="ARBA" id="ARBA00022679"/>
    </source>
</evidence>
<evidence type="ECO:0000313" key="9">
    <source>
        <dbReference type="Proteomes" id="UP000054166"/>
    </source>
</evidence>
<keyword evidence="2 7" id="KW-0489">Methyltransferase</keyword>
<keyword evidence="7" id="KW-0698">rRNA processing</keyword>
<keyword evidence="3 7" id="KW-0808">Transferase</keyword>
<evidence type="ECO:0000313" key="8">
    <source>
        <dbReference type="EMBL" id="KIM78942.1"/>
    </source>
</evidence>
<keyword evidence="4 7" id="KW-0949">S-adenosyl-L-methionine</keyword>
<reference evidence="9" key="2">
    <citation type="submission" date="2015-01" db="EMBL/GenBank/DDBJ databases">
        <title>Evolutionary Origins and Diversification of the Mycorrhizal Mutualists.</title>
        <authorList>
            <consortium name="DOE Joint Genome Institute"/>
            <consortium name="Mycorrhizal Genomics Consortium"/>
            <person name="Kohler A."/>
            <person name="Kuo A."/>
            <person name="Nagy L.G."/>
            <person name="Floudas D."/>
            <person name="Copeland A."/>
            <person name="Barry K.W."/>
            <person name="Cichocki N."/>
            <person name="Veneault-Fourrey C."/>
            <person name="LaButti K."/>
            <person name="Lindquist E.A."/>
            <person name="Lipzen A."/>
            <person name="Lundell T."/>
            <person name="Morin E."/>
            <person name="Murat C."/>
            <person name="Riley R."/>
            <person name="Ohm R."/>
            <person name="Sun H."/>
            <person name="Tunlid A."/>
            <person name="Henrissat B."/>
            <person name="Grigoriev I.V."/>
            <person name="Hibbett D.S."/>
            <person name="Martin F."/>
        </authorList>
    </citation>
    <scope>NUCLEOTIDE SEQUENCE [LARGE SCALE GENOMIC DNA]</scope>
    <source>
        <strain evidence="9">F 1598</strain>
    </source>
</reference>
<dbReference type="HOGENOM" id="CLU_034228_1_0_1"/>
<dbReference type="SUPFAM" id="SSF53335">
    <property type="entry name" value="S-adenosyl-L-methionine-dependent methyltransferases"/>
    <property type="match status" value="1"/>
</dbReference>
<dbReference type="GO" id="GO:0034246">
    <property type="term" value="F:mitochondrial transcription factor activity"/>
    <property type="evidence" value="ECO:0007669"/>
    <property type="project" value="TreeGrafter"/>
</dbReference>
<dbReference type="EMBL" id="KN833013">
    <property type="protein sequence ID" value="KIM78942.1"/>
    <property type="molecule type" value="Genomic_DNA"/>
</dbReference>
<dbReference type="STRING" id="765440.A0A0C3BNN8"/>
<accession>A0A0C3BNN8</accession>
<comment type="function">
    <text evidence="6">Mitochondrial transcription factor that confers selective promoter recognition on the core subunit of the yeast mitochondrial RNA polymerase. Interacts with DNA in a non-specific manner.</text>
</comment>
<dbReference type="Gene3D" id="1.10.8.100">
    <property type="entry name" value="Ribosomal RNA adenine dimethylase-like, domain 2"/>
    <property type="match status" value="1"/>
</dbReference>
<dbReference type="InParanoid" id="A0A0C3BNN8"/>
<comment type="similarity">
    <text evidence="7">Belongs to the class I-like SAM-binding methyltransferase superfamily. rRNA adenine N(6)-methyltransferase family.</text>
</comment>
<dbReference type="InterPro" id="IPR001737">
    <property type="entry name" value="KsgA/Erm"/>
</dbReference>
<evidence type="ECO:0000256" key="1">
    <source>
        <dbReference type="ARBA" id="ARBA00004173"/>
    </source>
</evidence>
<evidence type="ECO:0000256" key="2">
    <source>
        <dbReference type="ARBA" id="ARBA00022603"/>
    </source>
</evidence>
<dbReference type="GO" id="GO:0003723">
    <property type="term" value="F:RNA binding"/>
    <property type="evidence" value="ECO:0007669"/>
    <property type="project" value="UniProtKB-KW"/>
</dbReference>
<evidence type="ECO:0000256" key="6">
    <source>
        <dbReference type="ARBA" id="ARBA00024915"/>
    </source>
</evidence>
<reference evidence="8 9" key="1">
    <citation type="submission" date="2014-04" db="EMBL/GenBank/DDBJ databases">
        <authorList>
            <consortium name="DOE Joint Genome Institute"/>
            <person name="Kuo A."/>
            <person name="Tarkka M."/>
            <person name="Buscot F."/>
            <person name="Kohler A."/>
            <person name="Nagy L.G."/>
            <person name="Floudas D."/>
            <person name="Copeland A."/>
            <person name="Barry K.W."/>
            <person name="Cichocki N."/>
            <person name="Veneault-Fourrey C."/>
            <person name="LaButti K."/>
            <person name="Lindquist E.A."/>
            <person name="Lipzen A."/>
            <person name="Lundell T."/>
            <person name="Morin E."/>
            <person name="Murat C."/>
            <person name="Sun H."/>
            <person name="Tunlid A."/>
            <person name="Henrissat B."/>
            <person name="Grigoriev I.V."/>
            <person name="Hibbett D.S."/>
            <person name="Martin F."/>
            <person name="Nordberg H.P."/>
            <person name="Cantor M.N."/>
            <person name="Hua S.X."/>
        </authorList>
    </citation>
    <scope>NUCLEOTIDE SEQUENCE [LARGE SCALE GENOMIC DNA]</scope>
    <source>
        <strain evidence="8 9">F 1598</strain>
    </source>
</reference>
<dbReference type="PANTHER" id="PTHR11727:SF17">
    <property type="entry name" value="DIMETHYLADENOSINE TRANSFERASE 1, MITOCHONDRIAL"/>
    <property type="match status" value="1"/>
</dbReference>
<protein>
    <recommendedName>
        <fullName evidence="7">rRNA adenine N(6)-methyltransferase</fullName>
        <ecNumber evidence="7">2.1.1.-</ecNumber>
    </recommendedName>
</protein>
<organism evidence="8 9">
    <name type="scientific">Piloderma croceum (strain F 1598)</name>
    <dbReference type="NCBI Taxonomy" id="765440"/>
    <lineage>
        <taxon>Eukaryota</taxon>
        <taxon>Fungi</taxon>
        <taxon>Dikarya</taxon>
        <taxon>Basidiomycota</taxon>
        <taxon>Agaricomycotina</taxon>
        <taxon>Agaricomycetes</taxon>
        <taxon>Agaricomycetidae</taxon>
        <taxon>Atheliales</taxon>
        <taxon>Atheliaceae</taxon>
        <taxon>Piloderma</taxon>
    </lineage>
</organism>
<evidence type="ECO:0000256" key="4">
    <source>
        <dbReference type="ARBA" id="ARBA00022691"/>
    </source>
</evidence>
<dbReference type="GO" id="GO:0006391">
    <property type="term" value="P:transcription initiation at mitochondrial promoter"/>
    <property type="evidence" value="ECO:0007669"/>
    <property type="project" value="TreeGrafter"/>
</dbReference>
<dbReference type="InterPro" id="IPR023165">
    <property type="entry name" value="rRNA_Ade_diMease-like_C"/>
</dbReference>
<gene>
    <name evidence="8" type="ORF">PILCRDRAFT_75087</name>
</gene>
<proteinExistence type="inferred from homology"/>
<comment type="subcellular location">
    <subcellularLocation>
        <location evidence="1">Mitochondrion</location>
    </subcellularLocation>
</comment>
<dbReference type="GO" id="GO:0000179">
    <property type="term" value="F:rRNA (adenine-N6,N6-)-dimethyltransferase activity"/>
    <property type="evidence" value="ECO:0007669"/>
    <property type="project" value="TreeGrafter"/>
</dbReference>
<name>A0A0C3BNN8_PILCF</name>
<dbReference type="Pfam" id="PF00398">
    <property type="entry name" value="RrnaAD"/>
    <property type="match status" value="1"/>
</dbReference>
<evidence type="ECO:0000256" key="5">
    <source>
        <dbReference type="ARBA" id="ARBA00022884"/>
    </source>
</evidence>
<dbReference type="EC" id="2.1.1.-" evidence="7"/>
<sequence>MLRSTASLFSRATLRAPFSTSLLRPYRPRKNIFGPSLPPGRRIDPIIVAPDPEERIVLPDPSSWRTFFSTIPVKDRISVSNPKTAAKMADAFVPAGSRDKVIIEAFPGPGALTRALLALPKSRIRKLIVIDDHKPYLEYLQPLADVDPRLVVIPKSGFAWDSYQFMEDSGELSGVIQHPFSHDLHPHLQFISHLPLSTMGEQFAAQIFRCIPEREWLFKFGRVPLNLILSEHLWTRLQNPLNSSTRCKLTVIADATSDISPAIPLRELLPYDEHFHPTVSKFAPMSSPESRRIGMSFVAVDIKPLKDQAIEKGMIEKWDYCLRRLFVVRSKPLKSAISHLAPGAAVLIKKLANPDLPVSQQVDIKKSVRALEIRDWALLLKAFDEWPFAPQVSSSLINFFIIFGFDFVTWSLTYWIEYRNLWFPSRSSRTIGG</sequence>
<keyword evidence="9" id="KW-1185">Reference proteome</keyword>
<dbReference type="GO" id="GO:0005759">
    <property type="term" value="C:mitochondrial matrix"/>
    <property type="evidence" value="ECO:0007669"/>
    <property type="project" value="TreeGrafter"/>
</dbReference>
<evidence type="ECO:0000256" key="7">
    <source>
        <dbReference type="RuleBase" id="RU362106"/>
    </source>
</evidence>
<dbReference type="InterPro" id="IPR029063">
    <property type="entry name" value="SAM-dependent_MTases_sf"/>
</dbReference>
<dbReference type="AlphaFoldDB" id="A0A0C3BNN8"/>
<dbReference type="OrthoDB" id="16079at2759"/>
<dbReference type="PANTHER" id="PTHR11727">
    <property type="entry name" value="DIMETHYLADENOSINE TRANSFERASE"/>
    <property type="match status" value="1"/>
</dbReference>
<dbReference type="Gene3D" id="3.40.50.150">
    <property type="entry name" value="Vaccinia Virus protein VP39"/>
    <property type="match status" value="1"/>
</dbReference>